<dbReference type="CDD" id="cd03784">
    <property type="entry name" value="GT1_Gtf-like"/>
    <property type="match status" value="1"/>
</dbReference>
<feature type="domain" description="Glycosyltransferase family 28 N-terminal" evidence="3">
    <location>
        <begin position="4"/>
        <end position="76"/>
    </location>
</feature>
<dbReference type="InterPro" id="IPR002213">
    <property type="entry name" value="UDP_glucos_trans"/>
</dbReference>
<dbReference type="InterPro" id="IPR050426">
    <property type="entry name" value="Glycosyltransferase_28"/>
</dbReference>
<dbReference type="AlphaFoldDB" id="A0A318MBS6"/>
<keyword evidence="6" id="KW-1185">Reference proteome</keyword>
<sequence>MRVSLVVVGSRGDVQPFLALGAALRARGHQVRLATHGDFRDLAAEAGLEFYPVPGSPRHYFSSPELVKSLRKGPSVLRLARTMPREGAEAAGHALAQLDAYLKPAFDGAELIVSSVFNRNSYVAAPPDVPWAMVTWYPNTPTSAFPAMGAPALPLGGAYNRLSHHVSRAVEWRMCRPIVNAYRARLGRTPLGHRTPFARLERDGLTFCLHSPAVIRPPADWPSGVRMSGYWFWDRDWSPSPELVAAVEDGPAPVVLSFGSLWPAFPEGSLTMVADAVRRAGRRLVVIDGPRQDELPAGVVRLHDADYTWLFPRAAAVVHHGGFGTGAAALRAGVPQVVVPIFIDHPFWAARMAALGVAPKPVPAAKLEPRRVERAVRRALGDRRLRERAADLGRYVRADRGLDAACEELERWAGVSSRNVAAAR</sequence>
<evidence type="ECO:0000256" key="2">
    <source>
        <dbReference type="ARBA" id="ARBA00023194"/>
    </source>
</evidence>
<name>A0A318MBS6_9PSEU</name>
<dbReference type="UniPathway" id="UPA00162"/>
<dbReference type="GO" id="GO:0005975">
    <property type="term" value="P:carbohydrate metabolic process"/>
    <property type="evidence" value="ECO:0007669"/>
    <property type="project" value="InterPro"/>
</dbReference>
<reference evidence="5 6" key="1">
    <citation type="submission" date="2016-07" db="EMBL/GenBank/DDBJ databases">
        <title>Draft genome sequence of Prauserella sp. YIM 121212, isolated from alkaline soil.</title>
        <authorList>
            <person name="Ruckert C."/>
            <person name="Albersmeier A."/>
            <person name="Jiang C.-L."/>
            <person name="Jiang Y."/>
            <person name="Kalinowski J."/>
            <person name="Schneider O."/>
            <person name="Winkler A."/>
            <person name="Zotchev S.B."/>
        </authorList>
    </citation>
    <scope>NUCLEOTIDE SEQUENCE [LARGE SCALE GENOMIC DNA]</scope>
    <source>
        <strain evidence="5 6">YIM 121212</strain>
    </source>
</reference>
<evidence type="ECO:0000259" key="4">
    <source>
        <dbReference type="Pfam" id="PF06722"/>
    </source>
</evidence>
<dbReference type="Pfam" id="PF03033">
    <property type="entry name" value="Glyco_transf_28"/>
    <property type="match status" value="1"/>
</dbReference>
<proteinExistence type="predicted"/>
<dbReference type="Gene3D" id="3.40.50.2000">
    <property type="entry name" value="Glycogen Phosphorylase B"/>
    <property type="match status" value="2"/>
</dbReference>
<dbReference type="Pfam" id="PF06722">
    <property type="entry name" value="EryCIII-like_C"/>
    <property type="match status" value="1"/>
</dbReference>
<evidence type="ECO:0000256" key="1">
    <source>
        <dbReference type="ARBA" id="ARBA00004660"/>
    </source>
</evidence>
<dbReference type="GO" id="GO:0016758">
    <property type="term" value="F:hexosyltransferase activity"/>
    <property type="evidence" value="ECO:0007669"/>
    <property type="project" value="InterPro"/>
</dbReference>
<dbReference type="InterPro" id="IPR010610">
    <property type="entry name" value="EryCIII-like_C"/>
</dbReference>
<keyword evidence="2" id="KW-0045">Antibiotic biosynthesis</keyword>
<dbReference type="InterPro" id="IPR004276">
    <property type="entry name" value="GlycoTrans_28_N"/>
</dbReference>
<dbReference type="RefSeq" id="WP_110336319.1">
    <property type="nucleotide sequence ID" value="NZ_MASU01000005.1"/>
</dbReference>
<evidence type="ECO:0000259" key="3">
    <source>
        <dbReference type="Pfam" id="PF03033"/>
    </source>
</evidence>
<feature type="domain" description="Erythromycin biosynthesis protein CIII-like C-terminal" evidence="4">
    <location>
        <begin position="293"/>
        <end position="392"/>
    </location>
</feature>
<dbReference type="Proteomes" id="UP000247892">
    <property type="component" value="Unassembled WGS sequence"/>
</dbReference>
<dbReference type="SUPFAM" id="SSF53756">
    <property type="entry name" value="UDP-Glycosyltransferase/glycogen phosphorylase"/>
    <property type="match status" value="1"/>
</dbReference>
<dbReference type="PANTHER" id="PTHR48050:SF13">
    <property type="entry name" value="STEROL 3-BETA-GLUCOSYLTRANSFERASE UGT80A2"/>
    <property type="match status" value="1"/>
</dbReference>
<comment type="pathway">
    <text evidence="1">Antibiotic biosynthesis; vancomycin biosynthesis.</text>
</comment>
<dbReference type="PANTHER" id="PTHR48050">
    <property type="entry name" value="STEROL 3-BETA-GLUCOSYLTRANSFERASE"/>
    <property type="match status" value="1"/>
</dbReference>
<dbReference type="GO" id="GO:0008194">
    <property type="term" value="F:UDP-glycosyltransferase activity"/>
    <property type="evidence" value="ECO:0007669"/>
    <property type="project" value="InterPro"/>
</dbReference>
<evidence type="ECO:0000313" key="5">
    <source>
        <dbReference type="EMBL" id="PXY36309.1"/>
    </source>
</evidence>
<accession>A0A318MBS6</accession>
<evidence type="ECO:0000313" key="6">
    <source>
        <dbReference type="Proteomes" id="UP000247892"/>
    </source>
</evidence>
<organism evidence="5 6">
    <name type="scientific">Prauserella flavalba</name>
    <dbReference type="NCBI Taxonomy" id="1477506"/>
    <lineage>
        <taxon>Bacteria</taxon>
        <taxon>Bacillati</taxon>
        <taxon>Actinomycetota</taxon>
        <taxon>Actinomycetes</taxon>
        <taxon>Pseudonocardiales</taxon>
        <taxon>Pseudonocardiaceae</taxon>
        <taxon>Prauserella</taxon>
    </lineage>
</organism>
<comment type="caution">
    <text evidence="5">The sequence shown here is derived from an EMBL/GenBank/DDBJ whole genome shotgun (WGS) entry which is preliminary data.</text>
</comment>
<protein>
    <submittedName>
        <fullName evidence="5">Uncharacterized protein</fullName>
    </submittedName>
</protein>
<dbReference type="EMBL" id="MASU01000005">
    <property type="protein sequence ID" value="PXY36309.1"/>
    <property type="molecule type" value="Genomic_DNA"/>
</dbReference>
<dbReference type="GO" id="GO:0033072">
    <property type="term" value="P:vancomycin biosynthetic process"/>
    <property type="evidence" value="ECO:0007669"/>
    <property type="project" value="UniProtKB-UniPathway"/>
</dbReference>
<dbReference type="FunFam" id="3.40.50.2000:FF:000009">
    <property type="entry name" value="Sterol 3-beta-glucosyltransferase UGT80A2"/>
    <property type="match status" value="1"/>
</dbReference>
<dbReference type="OrthoDB" id="3253247at2"/>
<gene>
    <name evidence="5" type="ORF">BA062_12900</name>
</gene>